<sequence>MAKKWRSLSDTSKASIFNQLRQIVKELRSIPSETTAISNMEGGPIYDCRLPRTSSRGPFTSVYDFHLALRNDVTADSLEAQSHSSPSSPGPAAISDMRKIIAFHESVLRPPVFTHGDLSSFNILVRDDEVVGIIDWETAGWLPYYWEYTMAWHANPQNLFWQKEVHRFLDPYEEELGMEKLRRIYFGEM</sequence>
<accession>A0ACB9ZAH7</accession>
<comment type="caution">
    <text evidence="1">The sequence shown here is derived from an EMBL/GenBank/DDBJ whole genome shotgun (WGS) entry which is preliminary data.</text>
</comment>
<reference evidence="1 2" key="1">
    <citation type="journal article" date="2022" name="New Phytol.">
        <title>Ecological generalism drives hyperdiversity of secondary metabolite gene clusters in xylarialean endophytes.</title>
        <authorList>
            <person name="Franco M.E.E."/>
            <person name="Wisecaver J.H."/>
            <person name="Arnold A.E."/>
            <person name="Ju Y.M."/>
            <person name="Slot J.C."/>
            <person name="Ahrendt S."/>
            <person name="Moore L.P."/>
            <person name="Eastman K.E."/>
            <person name="Scott K."/>
            <person name="Konkel Z."/>
            <person name="Mondo S.J."/>
            <person name="Kuo A."/>
            <person name="Hayes R.D."/>
            <person name="Haridas S."/>
            <person name="Andreopoulos B."/>
            <person name="Riley R."/>
            <person name="LaButti K."/>
            <person name="Pangilinan J."/>
            <person name="Lipzen A."/>
            <person name="Amirebrahimi M."/>
            <person name="Yan J."/>
            <person name="Adam C."/>
            <person name="Keymanesh K."/>
            <person name="Ng V."/>
            <person name="Louie K."/>
            <person name="Northen T."/>
            <person name="Drula E."/>
            <person name="Henrissat B."/>
            <person name="Hsieh H.M."/>
            <person name="Youens-Clark K."/>
            <person name="Lutzoni F."/>
            <person name="Miadlikowska J."/>
            <person name="Eastwood D.C."/>
            <person name="Hamelin R.C."/>
            <person name="Grigoriev I.V."/>
            <person name="U'Ren J.M."/>
        </authorList>
    </citation>
    <scope>NUCLEOTIDE SEQUENCE [LARGE SCALE GENOMIC DNA]</scope>
    <source>
        <strain evidence="1 2">CBS 119005</strain>
    </source>
</reference>
<keyword evidence="2" id="KW-1185">Reference proteome</keyword>
<protein>
    <submittedName>
        <fullName evidence="1">Kinase-like domain-containing protein</fullName>
    </submittedName>
</protein>
<gene>
    <name evidence="1" type="ORF">F4820DRAFT_466010</name>
</gene>
<evidence type="ECO:0000313" key="1">
    <source>
        <dbReference type="EMBL" id="KAI4868376.1"/>
    </source>
</evidence>
<proteinExistence type="predicted"/>
<dbReference type="Proteomes" id="UP001497700">
    <property type="component" value="Unassembled WGS sequence"/>
</dbReference>
<name>A0ACB9ZAH7_9PEZI</name>
<evidence type="ECO:0000313" key="2">
    <source>
        <dbReference type="Proteomes" id="UP001497700"/>
    </source>
</evidence>
<organism evidence="1 2">
    <name type="scientific">Hypoxylon rubiginosum</name>
    <dbReference type="NCBI Taxonomy" id="110542"/>
    <lineage>
        <taxon>Eukaryota</taxon>
        <taxon>Fungi</taxon>
        <taxon>Dikarya</taxon>
        <taxon>Ascomycota</taxon>
        <taxon>Pezizomycotina</taxon>
        <taxon>Sordariomycetes</taxon>
        <taxon>Xylariomycetidae</taxon>
        <taxon>Xylariales</taxon>
        <taxon>Hypoxylaceae</taxon>
        <taxon>Hypoxylon</taxon>
    </lineage>
</organism>
<dbReference type="EMBL" id="MU393438">
    <property type="protein sequence ID" value="KAI4868376.1"/>
    <property type="molecule type" value="Genomic_DNA"/>
</dbReference>